<evidence type="ECO:0000256" key="5">
    <source>
        <dbReference type="SAM" id="MobiDB-lite"/>
    </source>
</evidence>
<accession>A0A9P7AGI0</accession>
<feature type="compositionally biased region" description="Low complexity" evidence="5">
    <location>
        <begin position="204"/>
        <end position="217"/>
    </location>
</feature>
<feature type="region of interest" description="Disordered" evidence="5">
    <location>
        <begin position="84"/>
        <end position="109"/>
    </location>
</feature>
<dbReference type="OrthoDB" id="2683711at2759"/>
<dbReference type="GO" id="GO:0016020">
    <property type="term" value="C:membrane"/>
    <property type="evidence" value="ECO:0007669"/>
    <property type="project" value="UniProtKB-SubCell"/>
</dbReference>
<evidence type="ECO:0000256" key="3">
    <source>
        <dbReference type="ARBA" id="ARBA00022989"/>
    </source>
</evidence>
<keyword evidence="4 6" id="KW-0472">Membrane</keyword>
<dbReference type="Gene3D" id="1.20.5.510">
    <property type="entry name" value="Single helix bin"/>
    <property type="match status" value="1"/>
</dbReference>
<feature type="transmembrane region" description="Helical" evidence="6">
    <location>
        <begin position="53"/>
        <end position="75"/>
    </location>
</feature>
<reference evidence="7" key="1">
    <citation type="journal article" date="2020" name="New Phytol.">
        <title>Comparative genomics reveals dynamic genome evolution in host specialist ectomycorrhizal fungi.</title>
        <authorList>
            <person name="Lofgren L.A."/>
            <person name="Nguyen N.H."/>
            <person name="Vilgalys R."/>
            <person name="Ruytinx J."/>
            <person name="Liao H.L."/>
            <person name="Branco S."/>
            <person name="Kuo A."/>
            <person name="LaButti K."/>
            <person name="Lipzen A."/>
            <person name="Andreopoulos W."/>
            <person name="Pangilinan J."/>
            <person name="Riley R."/>
            <person name="Hundley H."/>
            <person name="Na H."/>
            <person name="Barry K."/>
            <person name="Grigoriev I.V."/>
            <person name="Stajich J.E."/>
            <person name="Kennedy P.G."/>
        </authorList>
    </citation>
    <scope>NUCLEOTIDE SEQUENCE</scope>
    <source>
        <strain evidence="7">S12</strain>
    </source>
</reference>
<organism evidence="7 8">
    <name type="scientific">Suillus plorans</name>
    <dbReference type="NCBI Taxonomy" id="116603"/>
    <lineage>
        <taxon>Eukaryota</taxon>
        <taxon>Fungi</taxon>
        <taxon>Dikarya</taxon>
        <taxon>Basidiomycota</taxon>
        <taxon>Agaricomycotina</taxon>
        <taxon>Agaricomycetes</taxon>
        <taxon>Agaricomycetidae</taxon>
        <taxon>Boletales</taxon>
        <taxon>Suillineae</taxon>
        <taxon>Suillaceae</taxon>
        <taxon>Suillus</taxon>
    </lineage>
</organism>
<gene>
    <name evidence="7" type="ORF">HD556DRAFT_834502</name>
</gene>
<dbReference type="GO" id="GO:0071944">
    <property type="term" value="C:cell periphery"/>
    <property type="evidence" value="ECO:0007669"/>
    <property type="project" value="UniProtKB-ARBA"/>
</dbReference>
<feature type="compositionally biased region" description="Polar residues" evidence="5">
    <location>
        <begin position="147"/>
        <end position="166"/>
    </location>
</feature>
<evidence type="ECO:0000256" key="1">
    <source>
        <dbReference type="ARBA" id="ARBA00004167"/>
    </source>
</evidence>
<protein>
    <submittedName>
        <fullName evidence="7">Uncharacterized protein</fullName>
    </submittedName>
</protein>
<name>A0A9P7AGI0_9AGAM</name>
<dbReference type="GeneID" id="64605539"/>
<evidence type="ECO:0000256" key="4">
    <source>
        <dbReference type="ARBA" id="ARBA00023136"/>
    </source>
</evidence>
<comment type="caution">
    <text evidence="7">The sequence shown here is derived from an EMBL/GenBank/DDBJ whole genome shotgun (WGS) entry which is preliminary data.</text>
</comment>
<dbReference type="AlphaFoldDB" id="A0A9P7AGI0"/>
<feature type="compositionally biased region" description="Basic and acidic residues" evidence="5">
    <location>
        <begin position="252"/>
        <end position="267"/>
    </location>
</feature>
<keyword evidence="8" id="KW-1185">Reference proteome</keyword>
<sequence>MTSVATTSFTPSTSSINSYGSTIVVTTEISTTTSIPVSTTSPTTTNNSSNTGAIVGGVVGGIALIVIFGLLFFCLRRRRRRDEFDGNFDPDRVVSHPSGGGTLPQVDLGDETEITPYPDHAGSMRQYGESPFLAAGPAAAAVPAINRTTSPLSSPSQYSDTVTSPSEGYPSQGFIRPGPGQYPQGAPNMYAMQQADWHNPLPLTSPAPSVSNTSSSSRAMKEREAAAGRQGLSLATQQEVDGEGSGVVQHQDAGRAHSEEEAGEQRDVPPAYESIRQ</sequence>
<evidence type="ECO:0000256" key="2">
    <source>
        <dbReference type="ARBA" id="ARBA00022692"/>
    </source>
</evidence>
<evidence type="ECO:0000313" key="8">
    <source>
        <dbReference type="Proteomes" id="UP000719766"/>
    </source>
</evidence>
<feature type="region of interest" description="Disordered" evidence="5">
    <location>
        <begin position="147"/>
        <end position="277"/>
    </location>
</feature>
<dbReference type="RefSeq" id="XP_041156084.1">
    <property type="nucleotide sequence ID" value="XM_041311775.1"/>
</dbReference>
<comment type="subcellular location">
    <subcellularLocation>
        <location evidence="1">Membrane</location>
        <topology evidence="1">Single-pass membrane protein</topology>
    </subcellularLocation>
</comment>
<dbReference type="EMBL" id="JABBWE010000063">
    <property type="protein sequence ID" value="KAG1788937.1"/>
    <property type="molecule type" value="Genomic_DNA"/>
</dbReference>
<feature type="compositionally biased region" description="Basic and acidic residues" evidence="5">
    <location>
        <begin position="84"/>
        <end position="94"/>
    </location>
</feature>
<dbReference type="InterPro" id="IPR051694">
    <property type="entry name" value="Immunoregulatory_rcpt-like"/>
</dbReference>
<proteinExistence type="predicted"/>
<dbReference type="PANTHER" id="PTHR15549">
    <property type="entry name" value="PAIRED IMMUNOGLOBULIN-LIKE TYPE 2 RECEPTOR"/>
    <property type="match status" value="1"/>
</dbReference>
<keyword evidence="2 6" id="KW-0812">Transmembrane</keyword>
<dbReference type="PANTHER" id="PTHR15549:SF26">
    <property type="entry name" value="AXIAL BUDDING PATTERN PROTEIN 2-RELATED"/>
    <property type="match status" value="1"/>
</dbReference>
<dbReference type="Proteomes" id="UP000719766">
    <property type="component" value="Unassembled WGS sequence"/>
</dbReference>
<keyword evidence="3 6" id="KW-1133">Transmembrane helix</keyword>
<evidence type="ECO:0000256" key="6">
    <source>
        <dbReference type="SAM" id="Phobius"/>
    </source>
</evidence>
<evidence type="ECO:0000313" key="7">
    <source>
        <dbReference type="EMBL" id="KAG1788937.1"/>
    </source>
</evidence>